<reference evidence="1 2" key="1">
    <citation type="submission" date="2015-11" db="EMBL/GenBank/DDBJ databases">
        <title>Genomic analysis of 38 Legionella species identifies large and diverse effector repertoires.</title>
        <authorList>
            <person name="Burstein D."/>
            <person name="Amaro F."/>
            <person name="Zusman T."/>
            <person name="Lifshitz Z."/>
            <person name="Cohen O."/>
            <person name="Gilbert J.A."/>
            <person name="Pupko T."/>
            <person name="Shuman H.A."/>
            <person name="Segal G."/>
        </authorList>
    </citation>
    <scope>NUCLEOTIDE SEQUENCE [LARGE SCALE GENOMIC DNA]</scope>
    <source>
        <strain evidence="1 2">Mt.St.Helens-9</strain>
    </source>
</reference>
<keyword evidence="2" id="KW-1185">Reference proteome</keyword>
<dbReference type="RefSeq" id="WP_058484227.1">
    <property type="nucleotide sequence ID" value="NZ_CAAAII010000001.1"/>
</dbReference>
<evidence type="ECO:0008006" key="3">
    <source>
        <dbReference type="Google" id="ProtNLM"/>
    </source>
</evidence>
<evidence type="ECO:0000313" key="2">
    <source>
        <dbReference type="Proteomes" id="UP000054877"/>
    </source>
</evidence>
<dbReference type="PATRIC" id="fig|452.5.peg.2563"/>
<dbReference type="OrthoDB" id="583309at2"/>
<sequence length="368" mass="43515">MKFLIPTEPDDSHALLVKMALENMGHYVQCLFTADQPTLLKNSAYVDQTGYRWKSADDYESVLHENYEVVWWRRARKPYIPQHKTHPGDYKFALRENTLFYESLTDNMAPNSWWVNPKGAANKVNSKLYQLNMANECGMDIPITLCSNDPKEIRNFLSKYEEYGVIYKPLCSNFWFEEEQVKISYTSSINFKDLPDNHILQLVPGIFQIEIEKIFELRVTCFGDYIVAAKLHSQIHPDGKIDWRAIPEGEMIIEPYRLPPDLEDKIRVFMHKTGIVFGSFDFIVTPCGRHIFLEVNEQGQFLWIEEYNPDFKMLDMFVRFLLSRTRRFHWNPQKTEHTIARYQYEMNRAICVNMERHIDLNCAKIHSE</sequence>
<name>A0A0W0YXS3_LEGSP</name>
<dbReference type="Gene3D" id="3.30.470.20">
    <property type="entry name" value="ATP-grasp fold, B domain"/>
    <property type="match status" value="1"/>
</dbReference>
<dbReference type="SUPFAM" id="SSF56059">
    <property type="entry name" value="Glutathione synthetase ATP-binding domain-like"/>
    <property type="match status" value="1"/>
</dbReference>
<dbReference type="AlphaFoldDB" id="A0A0W0YXS3"/>
<gene>
    <name evidence="1" type="ORF">Lspi_2323</name>
</gene>
<dbReference type="EMBL" id="LNYX01000031">
    <property type="protein sequence ID" value="KTD61693.1"/>
    <property type="molecule type" value="Genomic_DNA"/>
</dbReference>
<comment type="caution">
    <text evidence="1">The sequence shown here is derived from an EMBL/GenBank/DDBJ whole genome shotgun (WGS) entry which is preliminary data.</text>
</comment>
<dbReference type="Proteomes" id="UP000054877">
    <property type="component" value="Unassembled WGS sequence"/>
</dbReference>
<evidence type="ECO:0000313" key="1">
    <source>
        <dbReference type="EMBL" id="KTD61693.1"/>
    </source>
</evidence>
<organism evidence="1 2">
    <name type="scientific">Legionella spiritensis</name>
    <dbReference type="NCBI Taxonomy" id="452"/>
    <lineage>
        <taxon>Bacteria</taxon>
        <taxon>Pseudomonadati</taxon>
        <taxon>Pseudomonadota</taxon>
        <taxon>Gammaproteobacteria</taxon>
        <taxon>Legionellales</taxon>
        <taxon>Legionellaceae</taxon>
        <taxon>Legionella</taxon>
    </lineage>
</organism>
<dbReference type="STRING" id="452.Lspi_2323"/>
<proteinExistence type="predicted"/>
<accession>A0A0W0YXS3</accession>
<protein>
    <recommendedName>
        <fullName evidence="3">Glutathione synthase/Ribosomal protein S6 modification enzyme (Glutaminyl transferase)</fullName>
    </recommendedName>
</protein>